<evidence type="ECO:0000313" key="2">
    <source>
        <dbReference type="Proteomes" id="UP000018291"/>
    </source>
</evidence>
<dbReference type="Proteomes" id="UP000018291">
    <property type="component" value="Unassembled WGS sequence"/>
</dbReference>
<evidence type="ECO:0000313" key="1">
    <source>
        <dbReference type="EMBL" id="CCM64392.1"/>
    </source>
</evidence>
<dbReference type="RefSeq" id="WP_012228454.1">
    <property type="nucleotide sequence ID" value="NZ_HG422565.1"/>
</dbReference>
<name>R4Z6B7_9ACTN</name>
<gene>
    <name evidence="1" type="ORF">BN381_40006</name>
</gene>
<protein>
    <submittedName>
        <fullName evidence="1">Uncharacterized protein</fullName>
    </submittedName>
</protein>
<sequence>MATPDEVGSTRDVHMMGGLVGHEELIAFKRGTRMAFRFNAGRCPVEWTMAMDIGRKPGGLGEKVSGPILGFMLARMLKKFGKCAVAALTNLSIVTCSEFELQPQIGREGRLSGAERNR</sequence>
<proteinExistence type="predicted"/>
<keyword evidence="2" id="KW-1185">Reference proteome</keyword>
<dbReference type="AlphaFoldDB" id="R4Z6B7"/>
<reference evidence="1 2" key="1">
    <citation type="journal article" date="2013" name="ISME J.">
        <title>Metabolic model for the filamentous 'Candidatus Microthrix parvicella' based on genomic and metagenomic analyses.</title>
        <authorList>
            <person name="Jon McIlroy S."/>
            <person name="Kristiansen R."/>
            <person name="Albertsen M."/>
            <person name="Michael Karst S."/>
            <person name="Rossetti S."/>
            <person name="Lund Nielsen J."/>
            <person name="Tandoi V."/>
            <person name="James Seviour R."/>
            <person name="Nielsen P.H."/>
        </authorList>
    </citation>
    <scope>NUCLEOTIDE SEQUENCE [LARGE SCALE GENOMIC DNA]</scope>
    <source>
        <strain evidence="1 2">RN1</strain>
    </source>
</reference>
<dbReference type="STRING" id="1229780.BN381_40006"/>
<dbReference type="EMBL" id="CANL01000034">
    <property type="protein sequence ID" value="CCM64392.1"/>
    <property type="molecule type" value="Genomic_DNA"/>
</dbReference>
<organism evidence="1 2">
    <name type="scientific">Candidatus Neomicrothrix parvicella RN1</name>
    <dbReference type="NCBI Taxonomy" id="1229780"/>
    <lineage>
        <taxon>Bacteria</taxon>
        <taxon>Bacillati</taxon>
        <taxon>Actinomycetota</taxon>
        <taxon>Acidimicrobiia</taxon>
        <taxon>Acidimicrobiales</taxon>
        <taxon>Microthrixaceae</taxon>
        <taxon>Candidatus Neomicrothrix</taxon>
    </lineage>
</organism>
<accession>R4Z6B7</accession>
<dbReference type="HOGENOM" id="CLU_2068837_0_0_11"/>
<comment type="caution">
    <text evidence="1">The sequence shown here is derived from an EMBL/GenBank/DDBJ whole genome shotgun (WGS) entry which is preliminary data.</text>
</comment>
<dbReference type="OrthoDB" id="581838at2"/>